<evidence type="ECO:0000313" key="5">
    <source>
        <dbReference type="Proteomes" id="UP000429785"/>
    </source>
</evidence>
<dbReference type="SUPFAM" id="SSF51556">
    <property type="entry name" value="Metallo-dependent hydrolases"/>
    <property type="match status" value="1"/>
</dbReference>
<dbReference type="Gene3D" id="2.30.40.10">
    <property type="entry name" value="Urease, subunit C, domain 1"/>
    <property type="match status" value="1"/>
</dbReference>
<dbReference type="AlphaFoldDB" id="A0A6I1E007"/>
<dbReference type="InterPro" id="IPR006680">
    <property type="entry name" value="Amidohydro-rel"/>
</dbReference>
<dbReference type="InterPro" id="IPR032466">
    <property type="entry name" value="Metal_Hydrolase"/>
</dbReference>
<keyword evidence="1" id="KW-0862">Zinc</keyword>
<accession>A0A6I1E007</accession>
<dbReference type="Pfam" id="PF01979">
    <property type="entry name" value="Amidohydro_1"/>
    <property type="match status" value="1"/>
</dbReference>
<gene>
    <name evidence="4" type="ORF">F8C76_06580</name>
</gene>
<evidence type="ECO:0000256" key="1">
    <source>
        <dbReference type="PIRSR" id="PIRSR039004-1"/>
    </source>
</evidence>
<feature type="domain" description="Amidohydrolase-related" evidence="3">
    <location>
        <begin position="293"/>
        <end position="405"/>
    </location>
</feature>
<dbReference type="PANTHER" id="PTHR42717">
    <property type="entry name" value="DIHYDROOROTASE-RELATED"/>
    <property type="match status" value="1"/>
</dbReference>
<dbReference type="GO" id="GO:0016810">
    <property type="term" value="F:hydrolase activity, acting on carbon-nitrogen (but not peptide) bonds"/>
    <property type="evidence" value="ECO:0007669"/>
    <property type="project" value="InterPro"/>
</dbReference>
<dbReference type="RefSeq" id="WP_152130988.1">
    <property type="nucleotide sequence ID" value="NZ_WELG01000001.1"/>
</dbReference>
<organism evidence="4 5">
    <name type="scientific">Flagellimonas olearia</name>
    <dbReference type="NCBI Taxonomy" id="552546"/>
    <lineage>
        <taxon>Bacteria</taxon>
        <taxon>Pseudomonadati</taxon>
        <taxon>Bacteroidota</taxon>
        <taxon>Flavobacteriia</taxon>
        <taxon>Flavobacteriales</taxon>
        <taxon>Flavobacteriaceae</taxon>
        <taxon>Flagellimonas</taxon>
    </lineage>
</organism>
<dbReference type="Proteomes" id="UP000429785">
    <property type="component" value="Unassembled WGS sequence"/>
</dbReference>
<name>A0A6I1E007_9FLAO</name>
<feature type="binding site" evidence="1">
    <location>
        <position position="247"/>
    </location>
    <ligand>
        <name>Zn(2+)</name>
        <dbReference type="ChEBI" id="CHEBI:29105"/>
        <label>2</label>
    </ligand>
</feature>
<feature type="binding site" evidence="1">
    <location>
        <position position="309"/>
    </location>
    <ligand>
        <name>Zn(2+)</name>
        <dbReference type="ChEBI" id="CHEBI:29105"/>
        <label>1</label>
    </ligand>
</feature>
<dbReference type="GO" id="GO:0019213">
    <property type="term" value="F:deacetylase activity"/>
    <property type="evidence" value="ECO:0007669"/>
    <property type="project" value="InterPro"/>
</dbReference>
<feature type="binding site" description="via carbamate group" evidence="1">
    <location>
        <position position="192"/>
    </location>
    <ligand>
        <name>Zn(2+)</name>
        <dbReference type="ChEBI" id="CHEBI:29105"/>
        <label>2</label>
    </ligand>
</feature>
<dbReference type="EMBL" id="WELG01000001">
    <property type="protein sequence ID" value="KAB7531156.1"/>
    <property type="molecule type" value="Genomic_DNA"/>
</dbReference>
<dbReference type="PANTHER" id="PTHR42717:SF1">
    <property type="entry name" value="IMIDAZOLONEPROPIONASE AND RELATED AMIDOHYDROLASES"/>
    <property type="match status" value="1"/>
</dbReference>
<dbReference type="SUPFAM" id="SSF51338">
    <property type="entry name" value="Composite domain of metallo-dependent hydrolases"/>
    <property type="match status" value="1"/>
</dbReference>
<keyword evidence="4" id="KW-0378">Hydrolase</keyword>
<evidence type="ECO:0000313" key="4">
    <source>
        <dbReference type="EMBL" id="KAB7531156.1"/>
    </source>
</evidence>
<feature type="binding site" evidence="1">
    <location>
        <position position="91"/>
    </location>
    <ligand>
        <name>Zn(2+)</name>
        <dbReference type="ChEBI" id="CHEBI:29105"/>
        <label>1</label>
    </ligand>
</feature>
<dbReference type="GO" id="GO:0046872">
    <property type="term" value="F:metal ion binding"/>
    <property type="evidence" value="ECO:0007669"/>
    <property type="project" value="UniProtKB-KW"/>
</dbReference>
<reference evidence="4 5" key="1">
    <citation type="submission" date="2019-10" db="EMBL/GenBank/DDBJ databases">
        <title>Muricauda olearia CL-SS4 JCM15563 genome.</title>
        <authorList>
            <person name="Liu L."/>
        </authorList>
    </citation>
    <scope>NUCLEOTIDE SEQUENCE [LARGE SCALE GENOMIC DNA]</scope>
    <source>
        <strain evidence="4 5">CL-SS4</strain>
    </source>
</reference>
<feature type="binding site" description="via carbamate group" evidence="1">
    <location>
        <position position="192"/>
    </location>
    <ligand>
        <name>Zn(2+)</name>
        <dbReference type="ChEBI" id="CHEBI:29105"/>
        <label>1</label>
    </ligand>
</feature>
<keyword evidence="1" id="KW-0479">Metal-binding</keyword>
<evidence type="ECO:0000256" key="2">
    <source>
        <dbReference type="PIRSR" id="PIRSR039004-2"/>
    </source>
</evidence>
<dbReference type="OrthoDB" id="9775607at2"/>
<comment type="caution">
    <text evidence="4">The sequence shown here is derived from an EMBL/GenBank/DDBJ whole genome shotgun (WGS) entry which is preliminary data.</text>
</comment>
<dbReference type="NCBIfam" id="NF006689">
    <property type="entry name" value="PRK09237.1"/>
    <property type="match status" value="1"/>
</dbReference>
<feature type="binding site" evidence="1">
    <location>
        <position position="89"/>
    </location>
    <ligand>
        <name>Zn(2+)</name>
        <dbReference type="ChEBI" id="CHEBI:29105"/>
        <label>1</label>
    </ligand>
</feature>
<dbReference type="InterPro" id="IPR011059">
    <property type="entry name" value="Metal-dep_hydrolase_composite"/>
</dbReference>
<evidence type="ECO:0000259" key="3">
    <source>
        <dbReference type="Pfam" id="PF01979"/>
    </source>
</evidence>
<protein>
    <submittedName>
        <fullName evidence="4">Amidohydrolase/deacetylase family metallohydrolase</fullName>
    </submittedName>
</protein>
<dbReference type="Gene3D" id="3.20.20.140">
    <property type="entry name" value="Metal-dependent hydrolases"/>
    <property type="match status" value="1"/>
</dbReference>
<proteinExistence type="predicted"/>
<dbReference type="InterPro" id="IPR020043">
    <property type="entry name" value="Deacetylase_Atu3266-like"/>
</dbReference>
<feature type="modified residue" description="N6-carboxylysine" evidence="2">
    <location>
        <position position="192"/>
    </location>
</feature>
<sequence length="418" mass="45780">MKTKILWIGKLYATSFIFLFTMVTMAQDYDILIKNGHLIDAKNNIDKVMDVAIKDGKIAEVSNSISKNKAKTVIDAKGLYVSAGLIDIHSHNFYGTESNAYLSNGFYAVPPDGFTFRSGVTTVADAGGAGWRNFRQFKEQVIDRSKTRVLSFLNIVGSGMKGGPIEQNLSDMDARMTAMVARQFPNDVVGVKLAHFSGFDWTPAERAAEAGRLADIPVMIDFGGSEPELSLETLFMEKLRPGDIFTHAYGHVDGRTPIVDENGKVRNYVFAAQKRGIIFDVGHGGGSFVFEQVVPAMEQGLKPNSISTDLHTGSMNGGMKDMANIMSKFLNLGMSLSEVITVSTWEPAKIIQRTDLGHISVGAVADVTVLNHKKGEFGFIDTRNTKMEGDQKVECELTIRDGKVVYDLNGLSKPAWSK</sequence>
<dbReference type="PIRSF" id="PIRSF039004">
    <property type="entry name" value="ADE_EF_0837"/>
    <property type="match status" value="1"/>
</dbReference>